<feature type="domain" description="CAAX prenyl protease 2/Lysostaphin resistance protein A-like" evidence="2">
    <location>
        <begin position="124"/>
        <end position="218"/>
    </location>
</feature>
<feature type="transmembrane region" description="Helical" evidence="1">
    <location>
        <begin position="160"/>
        <end position="179"/>
    </location>
</feature>
<dbReference type="InterPro" id="IPR003675">
    <property type="entry name" value="Rce1/LyrA-like_dom"/>
</dbReference>
<reference evidence="3 4" key="1">
    <citation type="journal article" date="2016" name="Nat. Commun.">
        <title>Thousands of microbial genomes shed light on interconnected biogeochemical processes in an aquifer system.</title>
        <authorList>
            <person name="Anantharaman K."/>
            <person name="Brown C.T."/>
            <person name="Hug L.A."/>
            <person name="Sharon I."/>
            <person name="Castelle C.J."/>
            <person name="Probst A.J."/>
            <person name="Thomas B.C."/>
            <person name="Singh A."/>
            <person name="Wilkins M.J."/>
            <person name="Karaoz U."/>
            <person name="Brodie E.L."/>
            <person name="Williams K.H."/>
            <person name="Hubbard S.S."/>
            <person name="Banfield J.F."/>
        </authorList>
    </citation>
    <scope>NUCLEOTIDE SEQUENCE [LARGE SCALE GENOMIC DNA]</scope>
</reference>
<feature type="transmembrane region" description="Helical" evidence="1">
    <location>
        <begin position="210"/>
        <end position="230"/>
    </location>
</feature>
<keyword evidence="1" id="KW-0812">Transmembrane</keyword>
<evidence type="ECO:0000259" key="2">
    <source>
        <dbReference type="Pfam" id="PF02517"/>
    </source>
</evidence>
<proteinExistence type="predicted"/>
<sequence length="234" mass="25650">MSKAVSIKDKKDLSFLLAVLTLTPALVNWLALWLLNDAWLAIILSSVVFYGGAFWQVKAYGLEERAKLPTGKIIKSLGLGLISAGTVAALSIWAGNFYFGKAIPDNMLKLCSQKLYQSNAFPAGLLQFFIFVAVILPLGEELYWRAGLQGLLARRAGFKRHILISALLFTVYHLVTISFLMPGWAGLPLVAIVFAGGLILAWLTEHTGNIWAAVLCHGPGAWGATIYLIWKFLK</sequence>
<gene>
    <name evidence="3" type="ORF">A2024_10375</name>
</gene>
<dbReference type="GO" id="GO:0080120">
    <property type="term" value="P:CAAX-box protein maturation"/>
    <property type="evidence" value="ECO:0007669"/>
    <property type="project" value="UniProtKB-ARBA"/>
</dbReference>
<protein>
    <recommendedName>
        <fullName evidence="2">CAAX prenyl protease 2/Lysostaphin resistance protein A-like domain-containing protein</fullName>
    </recommendedName>
</protein>
<comment type="caution">
    <text evidence="3">The sequence shown here is derived from an EMBL/GenBank/DDBJ whole genome shotgun (WGS) entry which is preliminary data.</text>
</comment>
<feature type="transmembrane region" description="Helical" evidence="1">
    <location>
        <begin position="119"/>
        <end position="139"/>
    </location>
</feature>
<evidence type="ECO:0000313" key="4">
    <source>
        <dbReference type="Proteomes" id="UP000177230"/>
    </source>
</evidence>
<feature type="transmembrane region" description="Helical" evidence="1">
    <location>
        <begin position="185"/>
        <end position="203"/>
    </location>
</feature>
<accession>A0A1F5RH33</accession>
<feature type="transmembrane region" description="Helical" evidence="1">
    <location>
        <begin position="77"/>
        <end position="99"/>
    </location>
</feature>
<keyword evidence="1" id="KW-0472">Membrane</keyword>
<name>A0A1F5RH33_9BACT</name>
<dbReference type="EMBL" id="MFFM01000011">
    <property type="protein sequence ID" value="OGF13847.1"/>
    <property type="molecule type" value="Genomic_DNA"/>
</dbReference>
<dbReference type="Pfam" id="PF02517">
    <property type="entry name" value="Rce1-like"/>
    <property type="match status" value="1"/>
</dbReference>
<dbReference type="GO" id="GO:0004175">
    <property type="term" value="F:endopeptidase activity"/>
    <property type="evidence" value="ECO:0007669"/>
    <property type="project" value="UniProtKB-ARBA"/>
</dbReference>
<evidence type="ECO:0000313" key="3">
    <source>
        <dbReference type="EMBL" id="OGF13847.1"/>
    </source>
</evidence>
<keyword evidence="1" id="KW-1133">Transmembrane helix</keyword>
<evidence type="ECO:0000256" key="1">
    <source>
        <dbReference type="SAM" id="Phobius"/>
    </source>
</evidence>
<dbReference type="AlphaFoldDB" id="A0A1F5RH33"/>
<feature type="transmembrane region" description="Helical" evidence="1">
    <location>
        <begin position="12"/>
        <end position="32"/>
    </location>
</feature>
<organism evidence="3 4">
    <name type="scientific">Candidatus Edwardsbacteria bacterium GWF2_54_11</name>
    <dbReference type="NCBI Taxonomy" id="1817851"/>
    <lineage>
        <taxon>Bacteria</taxon>
        <taxon>Candidatus Edwardsiibacteriota</taxon>
    </lineage>
</organism>
<dbReference type="Proteomes" id="UP000177230">
    <property type="component" value="Unassembled WGS sequence"/>
</dbReference>
<feature type="transmembrane region" description="Helical" evidence="1">
    <location>
        <begin position="38"/>
        <end position="57"/>
    </location>
</feature>